<evidence type="ECO:0000256" key="6">
    <source>
        <dbReference type="SAM" id="Phobius"/>
    </source>
</evidence>
<organism evidence="8 9">
    <name type="scientific">Candidatus Geothrix odensensis</name>
    <dbReference type="NCBI Taxonomy" id="2954440"/>
    <lineage>
        <taxon>Bacteria</taxon>
        <taxon>Pseudomonadati</taxon>
        <taxon>Acidobacteriota</taxon>
        <taxon>Holophagae</taxon>
        <taxon>Holophagales</taxon>
        <taxon>Holophagaceae</taxon>
        <taxon>Geothrix</taxon>
    </lineage>
</organism>
<protein>
    <submittedName>
        <fullName evidence="8">RDD family protein</fullName>
    </submittedName>
</protein>
<accession>A0A936F4I3</accession>
<keyword evidence="2" id="KW-1003">Cell membrane</keyword>
<evidence type="ECO:0000313" key="8">
    <source>
        <dbReference type="EMBL" id="MBK8573881.1"/>
    </source>
</evidence>
<name>A0A936F4I3_9BACT</name>
<sequence length="161" mass="17751">MDPNHTQDTYEVEAATRLSRLGAALIDVVLQFAPLAPIFLLLPGAMLTGRMGMLLVGLLAAAVVWVALLITQIVFLVKNGQTIGKKVMGIRMITSEGEVPSLWRVFLLRWLPFVVTAATIELIFKVRGLGNLIHLVDALLIFQPTRRCLHDLFADTHVIKA</sequence>
<evidence type="ECO:0000256" key="2">
    <source>
        <dbReference type="ARBA" id="ARBA00022475"/>
    </source>
</evidence>
<feature type="transmembrane region" description="Helical" evidence="6">
    <location>
        <begin position="20"/>
        <end position="42"/>
    </location>
</feature>
<gene>
    <name evidence="8" type="ORF">IPN91_14965</name>
</gene>
<proteinExistence type="predicted"/>
<dbReference type="AlphaFoldDB" id="A0A936F4I3"/>
<dbReference type="Pfam" id="PF06271">
    <property type="entry name" value="RDD"/>
    <property type="match status" value="1"/>
</dbReference>
<feature type="transmembrane region" description="Helical" evidence="6">
    <location>
        <begin position="54"/>
        <end position="77"/>
    </location>
</feature>
<dbReference type="PANTHER" id="PTHR36115">
    <property type="entry name" value="PROLINE-RICH ANTIGEN HOMOLOG-RELATED"/>
    <property type="match status" value="1"/>
</dbReference>
<dbReference type="PANTHER" id="PTHR36115:SF4">
    <property type="entry name" value="MEMBRANE PROTEIN"/>
    <property type="match status" value="1"/>
</dbReference>
<comment type="caution">
    <text evidence="8">The sequence shown here is derived from an EMBL/GenBank/DDBJ whole genome shotgun (WGS) entry which is preliminary data.</text>
</comment>
<keyword evidence="3 6" id="KW-0812">Transmembrane</keyword>
<comment type="subcellular location">
    <subcellularLocation>
        <location evidence="1">Cell membrane</location>
        <topology evidence="1">Multi-pass membrane protein</topology>
    </subcellularLocation>
</comment>
<dbReference type="InterPro" id="IPR051791">
    <property type="entry name" value="Pra-immunoreactive"/>
</dbReference>
<evidence type="ECO:0000259" key="7">
    <source>
        <dbReference type="Pfam" id="PF06271"/>
    </source>
</evidence>
<evidence type="ECO:0000256" key="5">
    <source>
        <dbReference type="ARBA" id="ARBA00023136"/>
    </source>
</evidence>
<dbReference type="Proteomes" id="UP000709959">
    <property type="component" value="Unassembled WGS sequence"/>
</dbReference>
<evidence type="ECO:0000256" key="4">
    <source>
        <dbReference type="ARBA" id="ARBA00022989"/>
    </source>
</evidence>
<keyword evidence="5 6" id="KW-0472">Membrane</keyword>
<dbReference type="InterPro" id="IPR010432">
    <property type="entry name" value="RDD"/>
</dbReference>
<evidence type="ECO:0000256" key="3">
    <source>
        <dbReference type="ARBA" id="ARBA00022692"/>
    </source>
</evidence>
<keyword evidence="4 6" id="KW-1133">Transmembrane helix</keyword>
<evidence type="ECO:0000313" key="9">
    <source>
        <dbReference type="Proteomes" id="UP000709959"/>
    </source>
</evidence>
<dbReference type="EMBL" id="JADKCH010000033">
    <property type="protein sequence ID" value="MBK8573881.1"/>
    <property type="molecule type" value="Genomic_DNA"/>
</dbReference>
<evidence type="ECO:0000256" key="1">
    <source>
        <dbReference type="ARBA" id="ARBA00004651"/>
    </source>
</evidence>
<reference evidence="8 9" key="1">
    <citation type="submission" date="2020-10" db="EMBL/GenBank/DDBJ databases">
        <title>Connecting structure to function with the recovery of over 1000 high-quality activated sludge metagenome-assembled genomes encoding full-length rRNA genes using long-read sequencing.</title>
        <authorList>
            <person name="Singleton C.M."/>
            <person name="Petriglieri F."/>
            <person name="Kristensen J.M."/>
            <person name="Kirkegaard R.H."/>
            <person name="Michaelsen T.Y."/>
            <person name="Andersen M.H."/>
            <person name="Karst S.M."/>
            <person name="Dueholm M.S."/>
            <person name="Nielsen P.H."/>
            <person name="Albertsen M."/>
        </authorList>
    </citation>
    <scope>NUCLEOTIDE SEQUENCE [LARGE SCALE GENOMIC DNA]</scope>
    <source>
        <strain evidence="8">OdNE_18-Q3-R46-58_MAXAC.008</strain>
    </source>
</reference>
<feature type="domain" description="RDD" evidence="7">
    <location>
        <begin position="15"/>
        <end position="154"/>
    </location>
</feature>
<dbReference type="GO" id="GO:0005886">
    <property type="term" value="C:plasma membrane"/>
    <property type="evidence" value="ECO:0007669"/>
    <property type="project" value="UniProtKB-SubCell"/>
</dbReference>